<dbReference type="Proteomes" id="UP000321393">
    <property type="component" value="Unassembled WGS sequence"/>
</dbReference>
<dbReference type="EMBL" id="SSTD01011480">
    <property type="protein sequence ID" value="TYK09682.1"/>
    <property type="molecule type" value="Genomic_DNA"/>
</dbReference>
<proteinExistence type="predicted"/>
<evidence type="ECO:0000313" key="3">
    <source>
        <dbReference type="Proteomes" id="UP000321393"/>
    </source>
</evidence>
<evidence type="ECO:0000313" key="4">
    <source>
        <dbReference type="Proteomes" id="UP000321947"/>
    </source>
</evidence>
<evidence type="ECO:0000313" key="2">
    <source>
        <dbReference type="EMBL" id="TYK09682.1"/>
    </source>
</evidence>
<accession>A0A5A7SKW0</accession>
<name>A0A5A7SKW0_CUCMM</name>
<evidence type="ECO:0000313" key="1">
    <source>
        <dbReference type="EMBL" id="KAA0025772.1"/>
    </source>
</evidence>
<dbReference type="Proteomes" id="UP000321947">
    <property type="component" value="Unassembled WGS sequence"/>
</dbReference>
<dbReference type="AlphaFoldDB" id="A0A5A7SKW0"/>
<reference evidence="3 4" key="1">
    <citation type="submission" date="2019-08" db="EMBL/GenBank/DDBJ databases">
        <title>Draft genome sequences of two oriental melons (Cucumis melo L. var makuwa).</title>
        <authorList>
            <person name="Kwon S.-Y."/>
        </authorList>
    </citation>
    <scope>NUCLEOTIDE SEQUENCE [LARGE SCALE GENOMIC DNA]</scope>
    <source>
        <strain evidence="4">cv. Chang Bougi</strain>
        <strain evidence="3">cv. SW 3</strain>
        <tissue evidence="1">Leaf</tissue>
    </source>
</reference>
<protein>
    <submittedName>
        <fullName evidence="1">Uncharacterized protein</fullName>
    </submittedName>
</protein>
<comment type="caution">
    <text evidence="1">The sequence shown here is derived from an EMBL/GenBank/DDBJ whole genome shotgun (WGS) entry which is preliminary data.</text>
</comment>
<organism evidence="1 3">
    <name type="scientific">Cucumis melo var. makuwa</name>
    <name type="common">Oriental melon</name>
    <dbReference type="NCBI Taxonomy" id="1194695"/>
    <lineage>
        <taxon>Eukaryota</taxon>
        <taxon>Viridiplantae</taxon>
        <taxon>Streptophyta</taxon>
        <taxon>Embryophyta</taxon>
        <taxon>Tracheophyta</taxon>
        <taxon>Spermatophyta</taxon>
        <taxon>Magnoliopsida</taxon>
        <taxon>eudicotyledons</taxon>
        <taxon>Gunneridae</taxon>
        <taxon>Pentapetalae</taxon>
        <taxon>rosids</taxon>
        <taxon>fabids</taxon>
        <taxon>Cucurbitales</taxon>
        <taxon>Cucurbitaceae</taxon>
        <taxon>Benincaseae</taxon>
        <taxon>Cucumis</taxon>
    </lineage>
</organism>
<sequence>MVKASLHSNPIAPRVVVNESDCLGMQSQSGGLCYACGDVIVLIVVGSTPFGELQHLQLLASTYRLPI</sequence>
<gene>
    <name evidence="2" type="ORF">E5676_scaffold447G00900</name>
    <name evidence="1" type="ORF">E6C27_scaffold34G00160</name>
</gene>
<dbReference type="EMBL" id="SSTE01023063">
    <property type="protein sequence ID" value="KAA0025772.1"/>
    <property type="molecule type" value="Genomic_DNA"/>
</dbReference>